<evidence type="ECO:0000313" key="1">
    <source>
        <dbReference type="EMBL" id="KKU60720.1"/>
    </source>
</evidence>
<reference evidence="1 2" key="1">
    <citation type="journal article" date="2015" name="Nature">
        <title>rRNA introns, odd ribosomes, and small enigmatic genomes across a large radiation of phyla.</title>
        <authorList>
            <person name="Brown C.T."/>
            <person name="Hug L.A."/>
            <person name="Thomas B.C."/>
            <person name="Sharon I."/>
            <person name="Castelle C.J."/>
            <person name="Singh A."/>
            <person name="Wilkins M.J."/>
            <person name="Williams K.H."/>
            <person name="Banfield J.F."/>
        </authorList>
    </citation>
    <scope>NUCLEOTIDE SEQUENCE [LARGE SCALE GENOMIC DNA]</scope>
</reference>
<organism evidence="1 2">
    <name type="scientific">Candidatus Beckwithbacteria bacterium GW2011_GWB1_47_15</name>
    <dbReference type="NCBI Taxonomy" id="1618371"/>
    <lineage>
        <taxon>Bacteria</taxon>
        <taxon>Candidatus Beckwithiibacteriota</taxon>
    </lineage>
</organism>
<proteinExistence type="predicted"/>
<comment type="caution">
    <text evidence="1">The sequence shown here is derived from an EMBL/GenBank/DDBJ whole genome shotgun (WGS) entry which is preliminary data.</text>
</comment>
<gene>
    <name evidence="1" type="ORF">UX85_C0007G0007</name>
</gene>
<name>A0A0G1USL6_9BACT</name>
<dbReference type="AlphaFoldDB" id="A0A0G1USL6"/>
<sequence>MTKEFLQIDNAIKYLEEFRFDLGDLSDWEKKKQASDQVLGKLILYSLALGISSPDTRQAFRVESIQVPKTTSPSILINSVFGQIAETQKLSYLRPELELISASHLFVPYVFPYVLNILSQTEQLTESGLKSLTVQALENGQTTIDPEASESVVKNTPPGIFESPKNANAFLFQLADNFRESFSKTKSTMHDFKKKHFDPLSVRKDLILTQNPSLQTAVIEDLKEWFKPKELPSLEKVNWLVNQGFIKEDPKRYLQRIATLRKNSGIMYRGLTET</sequence>
<evidence type="ECO:0000313" key="2">
    <source>
        <dbReference type="Proteomes" id="UP000033860"/>
    </source>
</evidence>
<accession>A0A0G1USL6</accession>
<protein>
    <submittedName>
        <fullName evidence="1">Uncharacterized protein</fullName>
    </submittedName>
</protein>
<dbReference type="EMBL" id="LCNT01000007">
    <property type="protein sequence ID" value="KKU60720.1"/>
    <property type="molecule type" value="Genomic_DNA"/>
</dbReference>
<dbReference type="Proteomes" id="UP000033860">
    <property type="component" value="Unassembled WGS sequence"/>
</dbReference>